<keyword evidence="3" id="KW-1185">Reference proteome</keyword>
<dbReference type="Proteomes" id="UP000723463">
    <property type="component" value="Unassembled WGS sequence"/>
</dbReference>
<proteinExistence type="predicted"/>
<feature type="compositionally biased region" description="Acidic residues" evidence="1">
    <location>
        <begin position="71"/>
        <end position="84"/>
    </location>
</feature>
<evidence type="ECO:0000256" key="1">
    <source>
        <dbReference type="SAM" id="MobiDB-lite"/>
    </source>
</evidence>
<dbReference type="EMBL" id="JAAAXW010000117">
    <property type="protein sequence ID" value="KAF9543282.1"/>
    <property type="molecule type" value="Genomic_DNA"/>
</dbReference>
<name>A0A9P6K231_9FUNG</name>
<feature type="region of interest" description="Disordered" evidence="1">
    <location>
        <begin position="62"/>
        <end position="115"/>
    </location>
</feature>
<feature type="region of interest" description="Disordered" evidence="1">
    <location>
        <begin position="135"/>
        <end position="178"/>
    </location>
</feature>
<gene>
    <name evidence="2" type="ORF">EC957_001008</name>
</gene>
<comment type="caution">
    <text evidence="2">The sequence shown here is derived from an EMBL/GenBank/DDBJ whole genome shotgun (WGS) entry which is preliminary data.</text>
</comment>
<accession>A0A9P6K231</accession>
<dbReference type="AlphaFoldDB" id="A0A9P6K231"/>
<protein>
    <submittedName>
        <fullName evidence="2">Uncharacterized protein</fullName>
    </submittedName>
</protein>
<organism evidence="2 3">
    <name type="scientific">Mortierella hygrophila</name>
    <dbReference type="NCBI Taxonomy" id="979708"/>
    <lineage>
        <taxon>Eukaryota</taxon>
        <taxon>Fungi</taxon>
        <taxon>Fungi incertae sedis</taxon>
        <taxon>Mucoromycota</taxon>
        <taxon>Mortierellomycotina</taxon>
        <taxon>Mortierellomycetes</taxon>
        <taxon>Mortierellales</taxon>
        <taxon>Mortierellaceae</taxon>
        <taxon>Mortierella</taxon>
    </lineage>
</organism>
<feature type="compositionally biased region" description="Polar residues" evidence="1">
    <location>
        <begin position="85"/>
        <end position="101"/>
    </location>
</feature>
<reference evidence="2" key="1">
    <citation type="journal article" date="2020" name="Fungal Divers.">
        <title>Resolving the Mortierellaceae phylogeny through synthesis of multi-gene phylogenetics and phylogenomics.</title>
        <authorList>
            <person name="Vandepol N."/>
            <person name="Liber J."/>
            <person name="Desiro A."/>
            <person name="Na H."/>
            <person name="Kennedy M."/>
            <person name="Barry K."/>
            <person name="Grigoriev I.V."/>
            <person name="Miller A.N."/>
            <person name="O'Donnell K."/>
            <person name="Stajich J.E."/>
            <person name="Bonito G."/>
        </authorList>
    </citation>
    <scope>NUCLEOTIDE SEQUENCE</scope>
    <source>
        <strain evidence="2">NRRL 2591</strain>
    </source>
</reference>
<evidence type="ECO:0000313" key="3">
    <source>
        <dbReference type="Proteomes" id="UP000723463"/>
    </source>
</evidence>
<evidence type="ECO:0000313" key="2">
    <source>
        <dbReference type="EMBL" id="KAF9543282.1"/>
    </source>
</evidence>
<sequence length="178" mass="19301">MKGCSPKNPVATRHKSTYIDMVTEAIEFEQRRVQNNDPVEGGVAYTIPVLVVTKKQNNFPETAIQSHQEGPDEDMDLDLGEDNESTAASSFGPSTGVNGSDATLEGDELDPERRQRSKEVLVKIAIIAEEPAIPVDKATALTKSSKPPPGHNPLKPSLVIPSLNQSNSSRHALPLPRR</sequence>